<accession>D7DZP0</accession>
<evidence type="ECO:0000313" key="1">
    <source>
        <dbReference type="EMBL" id="ADI64522.1"/>
    </source>
</evidence>
<dbReference type="HOGENOM" id="CLU_2509375_0_0_3"/>
<dbReference type="EMBL" id="CP002059">
    <property type="protein sequence ID" value="ADI64522.1"/>
    <property type="molecule type" value="Genomic_DNA"/>
</dbReference>
<dbReference type="RefSeq" id="WP_013191538.1">
    <property type="nucleotide sequence ID" value="NC_014248.1"/>
</dbReference>
<dbReference type="AlphaFoldDB" id="D7DZP0"/>
<keyword evidence="2" id="KW-1185">Reference proteome</keyword>
<name>D7DZP0_NOSA0</name>
<dbReference type="Proteomes" id="UP000001511">
    <property type="component" value="Chromosome"/>
</dbReference>
<sequence>MYENYILYPNAITYVINKELQNARILAEEDKLEQKHINQWLEEDFTNRNYLSNEVKPEKYHDEEWIYQKNHASHILEDLFQEYQI</sequence>
<reference evidence="1 2" key="1">
    <citation type="journal article" date="2010" name="PLoS ONE">
        <title>Genome erosion in a nitrogen-fixing vertically transmitted endosymbiotic multicellular cyanobacterium.</title>
        <authorList>
            <person name="Ran L."/>
            <person name="Larsson J."/>
            <person name="Vigil-Stenman T."/>
            <person name="Nylander J.A."/>
            <person name="Ininbergs K."/>
            <person name="Zheng W.W."/>
            <person name="Lapidus A."/>
            <person name="Lowry S."/>
            <person name="Haselkorn R."/>
            <person name="Bergman B."/>
        </authorList>
    </citation>
    <scope>NUCLEOTIDE SEQUENCE [LARGE SCALE GENOMIC DNA]</scope>
    <source>
        <strain evidence="1 2">0708</strain>
    </source>
</reference>
<protein>
    <submittedName>
        <fullName evidence="1">Uncharacterized protein</fullName>
    </submittedName>
</protein>
<organism evidence="1 2">
    <name type="scientific">Nostoc azollae (strain 0708)</name>
    <name type="common">Anabaena azollae (strain 0708)</name>
    <dbReference type="NCBI Taxonomy" id="551115"/>
    <lineage>
        <taxon>Bacteria</taxon>
        <taxon>Bacillati</taxon>
        <taxon>Cyanobacteriota</taxon>
        <taxon>Cyanophyceae</taxon>
        <taxon>Nostocales</taxon>
        <taxon>Nostocaceae</taxon>
        <taxon>Trichormus</taxon>
    </lineage>
</organism>
<evidence type="ECO:0000313" key="2">
    <source>
        <dbReference type="Proteomes" id="UP000001511"/>
    </source>
</evidence>
<proteinExistence type="predicted"/>
<gene>
    <name evidence="1" type="ordered locus">Aazo_2636</name>
</gene>
<dbReference type="KEGG" id="naz:Aazo_2636"/>